<dbReference type="InterPro" id="IPR011928">
    <property type="entry name" value="Phage_phiJL001_Gp84"/>
</dbReference>
<gene>
    <name evidence="2" type="ORF">D2V07_08195</name>
</gene>
<sequence length="274" mass="29344">MSAVFFASELEGVATYWRIMRRDGVTLAFTSHNRPLTFEGITHLAAPGMLPSAIRRTARLERDSVEVQGILAHDAIAESDLEDGRYAEARVTIGLVDWESLSYSSLFQGTLGNVSAEDHGFTAELRSAKAALEQDFVPRTSPTCRAAFCDAACRLNPASFTRIAKISAVNADANSITFDAGAAAAAFLHGQVRWIDGAHAGITMRVVDVQGGALVLDQSIAANLLESGQRAYLREGCDHTVSTCASRFGNAANFQGEPFLPGNDLLTRYPTSAS</sequence>
<name>A0A418NT48_9SPHN</name>
<dbReference type="NCBIfam" id="TIGR02218">
    <property type="entry name" value="phg_TIGR02218"/>
    <property type="match status" value="1"/>
</dbReference>
<feature type="domain" description="Bacteriophage phiJL001 Gp84 C-terminal" evidence="1">
    <location>
        <begin position="186"/>
        <end position="264"/>
    </location>
</feature>
<evidence type="ECO:0000313" key="3">
    <source>
        <dbReference type="Proteomes" id="UP000286576"/>
    </source>
</evidence>
<evidence type="ECO:0000313" key="2">
    <source>
        <dbReference type="EMBL" id="RIV86672.1"/>
    </source>
</evidence>
<dbReference type="InterPro" id="IPR018964">
    <property type="entry name" value="Phage_phiJL001_Gp84_C"/>
</dbReference>
<keyword evidence="3" id="KW-1185">Reference proteome</keyword>
<organism evidence="2 3">
    <name type="scientific">Aurantiacibacter zhengii</name>
    <dbReference type="NCBI Taxonomy" id="2307003"/>
    <lineage>
        <taxon>Bacteria</taxon>
        <taxon>Pseudomonadati</taxon>
        <taxon>Pseudomonadota</taxon>
        <taxon>Alphaproteobacteria</taxon>
        <taxon>Sphingomonadales</taxon>
        <taxon>Erythrobacteraceae</taxon>
        <taxon>Aurantiacibacter</taxon>
    </lineage>
</organism>
<dbReference type="Pfam" id="PF09356">
    <property type="entry name" value="Phage_BR0599"/>
    <property type="match status" value="1"/>
</dbReference>
<dbReference type="Pfam" id="PF09931">
    <property type="entry name" value="Phage_phiJL001_Gp84_N"/>
    <property type="match status" value="1"/>
</dbReference>
<reference evidence="2 3" key="1">
    <citation type="submission" date="2018-08" db="EMBL/GenBank/DDBJ databases">
        <title>Erythrobacter zhengii sp.nov., a bacterium isolated from deep-sea sediment.</title>
        <authorList>
            <person name="Fang C."/>
            <person name="Wu Y.-H."/>
            <person name="Sun C."/>
            <person name="Wang H."/>
            <person name="Cheng H."/>
            <person name="Meng F.-X."/>
            <person name="Wang C.-S."/>
            <person name="Xu X.-W."/>
        </authorList>
    </citation>
    <scope>NUCLEOTIDE SEQUENCE [LARGE SCALE GENOMIC DNA]</scope>
    <source>
        <strain evidence="2 3">V18</strain>
    </source>
</reference>
<evidence type="ECO:0000259" key="1">
    <source>
        <dbReference type="Pfam" id="PF09356"/>
    </source>
</evidence>
<proteinExistence type="predicted"/>
<dbReference type="AlphaFoldDB" id="A0A418NT48"/>
<accession>A0A418NT48</accession>
<dbReference type="OrthoDB" id="1633386at2"/>
<protein>
    <submittedName>
        <fullName evidence="2">DUF2163 domain-containing protein</fullName>
    </submittedName>
</protein>
<comment type="caution">
    <text evidence="2">The sequence shown here is derived from an EMBL/GenBank/DDBJ whole genome shotgun (WGS) entry which is preliminary data.</text>
</comment>
<dbReference type="RefSeq" id="WP_119586488.1">
    <property type="nucleotide sequence ID" value="NZ_CAWODQ010000022.1"/>
</dbReference>
<dbReference type="Proteomes" id="UP000286576">
    <property type="component" value="Unassembled WGS sequence"/>
</dbReference>
<dbReference type="EMBL" id="QXFL01000003">
    <property type="protein sequence ID" value="RIV86672.1"/>
    <property type="molecule type" value="Genomic_DNA"/>
</dbReference>